<evidence type="ECO:0000313" key="5">
    <source>
        <dbReference type="Proteomes" id="UP001219518"/>
    </source>
</evidence>
<comment type="caution">
    <text evidence="4">The sequence shown here is derived from an EMBL/GenBank/DDBJ whole genome shotgun (WGS) entry which is preliminary data.</text>
</comment>
<dbReference type="AlphaFoldDB" id="A0AAE1I1P6"/>
<dbReference type="InterPro" id="IPR007527">
    <property type="entry name" value="Znf_SWIM"/>
</dbReference>
<dbReference type="Proteomes" id="UP001219518">
    <property type="component" value="Unassembled WGS sequence"/>
</dbReference>
<keyword evidence="1" id="KW-0863">Zinc-finger</keyword>
<protein>
    <submittedName>
        <fullName evidence="4">Methanogen homoaconitase large subunit</fullName>
    </submittedName>
</protein>
<name>A0AAE1I1P6_9NEOP</name>
<keyword evidence="1" id="KW-0479">Metal-binding</keyword>
<reference evidence="4" key="1">
    <citation type="submission" date="2021-07" db="EMBL/GenBank/DDBJ databases">
        <authorList>
            <person name="Catto M.A."/>
            <person name="Jacobson A."/>
            <person name="Kennedy G."/>
            <person name="Labadie P."/>
            <person name="Hunt B.G."/>
            <person name="Srinivasan R."/>
        </authorList>
    </citation>
    <scope>NUCLEOTIDE SEQUENCE</scope>
    <source>
        <strain evidence="4">PL_HMW_Pooled</strain>
        <tissue evidence="4">Head</tissue>
    </source>
</reference>
<dbReference type="PANTHER" id="PTHR35385:SF2">
    <property type="entry name" value="PROTEIN B, PUTATIVE-RELATED"/>
    <property type="match status" value="1"/>
</dbReference>
<gene>
    <name evidence="3" type="ORF">KUF71_020792</name>
    <name evidence="4" type="ORF">KUF71_024047</name>
</gene>
<dbReference type="EMBL" id="JAHWGI010001412">
    <property type="protein sequence ID" value="KAK3930690.1"/>
    <property type="molecule type" value="Genomic_DNA"/>
</dbReference>
<feature type="domain" description="SWIM-type" evidence="2">
    <location>
        <begin position="784"/>
        <end position="815"/>
    </location>
</feature>
<dbReference type="PROSITE" id="PS50966">
    <property type="entry name" value="ZF_SWIM"/>
    <property type="match status" value="1"/>
</dbReference>
<evidence type="ECO:0000256" key="1">
    <source>
        <dbReference type="PROSITE-ProRule" id="PRU00325"/>
    </source>
</evidence>
<evidence type="ECO:0000313" key="4">
    <source>
        <dbReference type="EMBL" id="KAK3930690.1"/>
    </source>
</evidence>
<reference evidence="4" key="2">
    <citation type="journal article" date="2023" name="BMC Genomics">
        <title>Pest status, molecular evolution, and epigenetic factors derived from the genome assembly of Frankliniella fusca, a thysanopteran phytovirus vector.</title>
        <authorList>
            <person name="Catto M.A."/>
            <person name="Labadie P.E."/>
            <person name="Jacobson A.L."/>
            <person name="Kennedy G.G."/>
            <person name="Srinivasan R."/>
            <person name="Hunt B.G."/>
        </authorList>
    </citation>
    <scope>NUCLEOTIDE SEQUENCE</scope>
    <source>
        <strain evidence="4">PL_HMW_Pooled</strain>
    </source>
</reference>
<evidence type="ECO:0000313" key="3">
    <source>
        <dbReference type="EMBL" id="KAK3911088.1"/>
    </source>
</evidence>
<organism evidence="4 5">
    <name type="scientific">Frankliniella fusca</name>
    <dbReference type="NCBI Taxonomy" id="407009"/>
    <lineage>
        <taxon>Eukaryota</taxon>
        <taxon>Metazoa</taxon>
        <taxon>Ecdysozoa</taxon>
        <taxon>Arthropoda</taxon>
        <taxon>Hexapoda</taxon>
        <taxon>Insecta</taxon>
        <taxon>Pterygota</taxon>
        <taxon>Neoptera</taxon>
        <taxon>Paraneoptera</taxon>
        <taxon>Thysanoptera</taxon>
        <taxon>Terebrantia</taxon>
        <taxon>Thripoidea</taxon>
        <taxon>Thripidae</taxon>
        <taxon>Frankliniella</taxon>
    </lineage>
</organism>
<keyword evidence="1" id="KW-0862">Zinc</keyword>
<dbReference type="EMBL" id="JAHWGI010000219">
    <property type="protein sequence ID" value="KAK3911088.1"/>
    <property type="molecule type" value="Genomic_DNA"/>
</dbReference>
<dbReference type="PANTHER" id="PTHR35385">
    <property type="entry name" value="PROTEIN B, PUTATIVE-RELATED-RELATED"/>
    <property type="match status" value="1"/>
</dbReference>
<accession>A0AAE1I1P6</accession>
<sequence>MLRSPLKNITNQQANQNVETKPTKNLHIVRRFVPIPLTVKKSLNVEPTPPTNSSVRQQCFHLPQSQISFDFRPCLPRQDSTLLKVREVFKEIQNRTPELLSVSTGAAHSNSFNDKLSDRAHPISPEENLSETLPVNKSVEPNTVDVLSVKDSSARELHKQLLLESNDSDSFDLSDEDFIVPKKKKSLASCSLTDTFTKEIPSRKKANCRKSNDEREKIIASLEEKSKCDKNFQRIHEYLPQTFDYIITSLEEKDLEWKALVRANINTKEEVELWLEEYQFLSSCDYRIRDNRKENNRHVWKKIYRCHFKVPQPKTQHTSKRKIERPSKNIDCPANMRISIKNKDMKWSGDDLLQKYPCEIMINHSHNHYVDSKEALRRRRPPTEIVQKFSEMFQNGHHSPSSAVATHKMNLQTELGDNYFLTAADRSKCPDVKWASRLYYKIFKKFYGAADGEEMLKSLEDYIKKYNDKQESVCAAYQTLDDKDIIIAVCTPLMKRVHEKLRSAGEVTFVDSSGTMDRQNHRVFLVLCPSIAGGLPLGVIITSSEAEEVLKKGFSLLNSLVPDSKAFGGRGLRGPKIIFTDDSDAERNALQFTFSEAVLLLCIFHVLQAFWRYVWNADHKVDKKFRAEVYHAFHDAVYAENAESFENHFKELLGMPAVTGNDILLKHLRDYKVRAKEWAICFRSDLLTRGHTTNNYAEAGMLQLKSTILQRTKAFNLVQLLDFIVAGFMGHLERRLVDVINDRALNVQRSRYFVEPEKLKPLRCSKLTIPNFYLVKNESKGTEYVVNMKEEVCSCPVGVCGATCKHQCAVVKEFNLSSSQILNFVDVTFKQDLLYIVYGSHITVPSHWFAKLTDKPTSQQKETSEVVSSEIEDSSIIDPTANEVEISQVEASCSNAVESFSLAEIDKIATGLHEMVNGWVSQLKSRPEVYGKACEAIIKQSNVMSKRDSELTSAMFMFGKAQGTKALDSIRSLAAKGILGRALKHSRKIPVNATSRSRRTTYLGGRNVQITGRPPNAVHHRVSEHNFCTPVASKIKAPAWDRLPKGSTAAPHSLDFCVSRRRNLGRTHHKK</sequence>
<evidence type="ECO:0000259" key="2">
    <source>
        <dbReference type="PROSITE" id="PS50966"/>
    </source>
</evidence>
<dbReference type="GO" id="GO:0008270">
    <property type="term" value="F:zinc ion binding"/>
    <property type="evidence" value="ECO:0007669"/>
    <property type="project" value="UniProtKB-KW"/>
</dbReference>
<proteinExistence type="predicted"/>
<keyword evidence="5" id="KW-1185">Reference proteome</keyword>